<comment type="cofactor">
    <cofactor evidence="1">
        <name>FAD</name>
        <dbReference type="ChEBI" id="CHEBI:57692"/>
    </cofactor>
</comment>
<evidence type="ECO:0000256" key="2">
    <source>
        <dbReference type="ARBA" id="ARBA00007532"/>
    </source>
</evidence>
<dbReference type="Pfam" id="PF07992">
    <property type="entry name" value="Pyr_redox_2"/>
    <property type="match status" value="1"/>
</dbReference>
<feature type="domain" description="FAD/NAD(P)-binding" evidence="6">
    <location>
        <begin position="13"/>
        <end position="333"/>
    </location>
</feature>
<dbReference type="EMBL" id="BMJO01000010">
    <property type="protein sequence ID" value="GGE69952.1"/>
    <property type="molecule type" value="Genomic_DNA"/>
</dbReference>
<dbReference type="InterPro" id="IPR036188">
    <property type="entry name" value="FAD/NAD-bd_sf"/>
</dbReference>
<accession>A0ABQ1SZL7</accession>
<dbReference type="InterPro" id="IPR004099">
    <property type="entry name" value="Pyr_nucl-diS_OxRdtase_dimer"/>
</dbReference>
<gene>
    <name evidence="7" type="ORF">GCM10011413_40720</name>
</gene>
<dbReference type="InterPro" id="IPR001100">
    <property type="entry name" value="Pyr_nuc-diS_OxRdtase"/>
</dbReference>
<dbReference type="Pfam" id="PF02852">
    <property type="entry name" value="Pyr_redox_dim"/>
    <property type="match status" value="1"/>
</dbReference>
<dbReference type="PANTHER" id="PTHR43014:SF2">
    <property type="entry name" value="MERCURIC REDUCTASE"/>
    <property type="match status" value="1"/>
</dbReference>
<feature type="domain" description="Pyridine nucleotide-disulphide oxidoreductase dimerisation" evidence="5">
    <location>
        <begin position="355"/>
        <end position="462"/>
    </location>
</feature>
<evidence type="ECO:0000259" key="5">
    <source>
        <dbReference type="Pfam" id="PF02852"/>
    </source>
</evidence>
<dbReference type="PANTHER" id="PTHR43014">
    <property type="entry name" value="MERCURIC REDUCTASE"/>
    <property type="match status" value="1"/>
</dbReference>
<organism evidence="7 8">
    <name type="scientific">Pedobacter psychrotolerans</name>
    <dbReference type="NCBI Taxonomy" id="1843235"/>
    <lineage>
        <taxon>Bacteria</taxon>
        <taxon>Pseudomonadati</taxon>
        <taxon>Bacteroidota</taxon>
        <taxon>Sphingobacteriia</taxon>
        <taxon>Sphingobacteriales</taxon>
        <taxon>Sphingobacteriaceae</taxon>
        <taxon>Pedobacter</taxon>
    </lineage>
</organism>
<dbReference type="SUPFAM" id="SSF51905">
    <property type="entry name" value="FAD/NAD(P)-binding domain"/>
    <property type="match status" value="1"/>
</dbReference>
<evidence type="ECO:0000256" key="4">
    <source>
        <dbReference type="ARBA" id="ARBA00022827"/>
    </source>
</evidence>
<name>A0ABQ1SZL7_9SPHI</name>
<dbReference type="PRINTS" id="PR00368">
    <property type="entry name" value="FADPNR"/>
</dbReference>
<reference evidence="8" key="1">
    <citation type="journal article" date="2019" name="Int. J. Syst. Evol. Microbiol.">
        <title>The Global Catalogue of Microorganisms (GCM) 10K type strain sequencing project: providing services to taxonomists for standard genome sequencing and annotation.</title>
        <authorList>
            <consortium name="The Broad Institute Genomics Platform"/>
            <consortium name="The Broad Institute Genome Sequencing Center for Infectious Disease"/>
            <person name="Wu L."/>
            <person name="Ma J."/>
        </authorList>
    </citation>
    <scope>NUCLEOTIDE SEQUENCE [LARGE SCALE GENOMIC DNA]</scope>
    <source>
        <strain evidence="8">CGMCC 1.15644</strain>
    </source>
</reference>
<keyword evidence="3" id="KW-0285">Flavoprotein</keyword>
<sequence>MIVYAKQTDMKHYDAIIIGAGQAGVPLAKKMAEAGKKTAIIEKRLVGGTCINDGCTPTKAMIASAKAAYQARKASELGIIISDVNVDLKKVKKRADSIVKMFKGSAEDGIEETKGLKLYMGEASFASEKEIVVKGKDGTTETLTADLIFINIGAKTIIPEIDGIEEIDYLTSTSILDLEEIPEHLVIVGGNYIGLEFGQMFSRFGSQVTILEQSPVILSKEDDDISKAVTEFLAAEKIDINTDVKINHIGWKGDRIETTITSGKKDKKITATHLLIAVGRAPQTQHLHLENCGVETDEHGHILVNDKLETNVKGIYALGDVKGGPAFTHIAYNDYTIVYRNLIENTNLSTADRPVPYCMFTDPQLARIGLSEREAKAQKLDYQVAVLPMKNVARGIETNETSGLMKAIVDAKTDKILGATILASEGGEIMSVLQMAMQGGITSEQIRYGIFAHPTYTESLNNLFMKIHQ</sequence>
<dbReference type="PIRSF" id="PIRSF000350">
    <property type="entry name" value="Mercury_reductase_MerA"/>
    <property type="match status" value="1"/>
</dbReference>
<evidence type="ECO:0000313" key="8">
    <source>
        <dbReference type="Proteomes" id="UP000622648"/>
    </source>
</evidence>
<evidence type="ECO:0000259" key="6">
    <source>
        <dbReference type="Pfam" id="PF07992"/>
    </source>
</evidence>
<keyword evidence="8" id="KW-1185">Reference proteome</keyword>
<evidence type="ECO:0000313" key="7">
    <source>
        <dbReference type="EMBL" id="GGE69952.1"/>
    </source>
</evidence>
<dbReference type="Gene3D" id="3.50.50.60">
    <property type="entry name" value="FAD/NAD(P)-binding domain"/>
    <property type="match status" value="2"/>
</dbReference>
<comment type="similarity">
    <text evidence="2">Belongs to the class-I pyridine nucleotide-disulfide oxidoreductase family.</text>
</comment>
<protein>
    <submittedName>
        <fullName evidence="7">Mercuric reductase</fullName>
    </submittedName>
</protein>
<dbReference type="InterPro" id="IPR016156">
    <property type="entry name" value="FAD/NAD-linked_Rdtase_dimer_sf"/>
</dbReference>
<dbReference type="PRINTS" id="PR00411">
    <property type="entry name" value="PNDRDTASEI"/>
</dbReference>
<proteinExistence type="inferred from homology"/>
<comment type="caution">
    <text evidence="7">The sequence shown here is derived from an EMBL/GenBank/DDBJ whole genome shotgun (WGS) entry which is preliminary data.</text>
</comment>
<dbReference type="SUPFAM" id="SSF55424">
    <property type="entry name" value="FAD/NAD-linked reductases, dimerisation (C-terminal) domain"/>
    <property type="match status" value="1"/>
</dbReference>
<evidence type="ECO:0000256" key="1">
    <source>
        <dbReference type="ARBA" id="ARBA00001974"/>
    </source>
</evidence>
<evidence type="ECO:0000256" key="3">
    <source>
        <dbReference type="ARBA" id="ARBA00022630"/>
    </source>
</evidence>
<dbReference type="Gene3D" id="3.30.390.30">
    <property type="match status" value="1"/>
</dbReference>
<dbReference type="InterPro" id="IPR023753">
    <property type="entry name" value="FAD/NAD-binding_dom"/>
</dbReference>
<dbReference type="Proteomes" id="UP000622648">
    <property type="component" value="Unassembled WGS sequence"/>
</dbReference>
<keyword evidence="4" id="KW-0274">FAD</keyword>